<evidence type="ECO:0000256" key="1">
    <source>
        <dbReference type="SAM" id="MobiDB-lite"/>
    </source>
</evidence>
<keyword evidence="4" id="KW-1185">Reference proteome</keyword>
<dbReference type="PANTHER" id="PTHR12680:SF6">
    <property type="entry name" value="PROTEIN PHTF"/>
    <property type="match status" value="1"/>
</dbReference>
<dbReference type="PANTHER" id="PTHR12680">
    <property type="entry name" value="PUTATIVE HOMEODOMAIN TRANSCRIPTION FACTOR PHTF"/>
    <property type="match status" value="1"/>
</dbReference>
<sequence length="206" mass="23161">MGTGSREGPQQCESEEEGECEETVTNHLTEATTSATEWMGVTTNSDDCSYSSELEESDLHSETNKNYGEFVEHPFSWEFELPPSIMLSSNCASYDREERTTTFCRCNSISSIHCYLIVVIICEFGINLYLQIEQKPHKKEELMVANNVLKLAADLIKELECPFKISGLSANPYLYTITKVVLLSALSGVLSELLGFKLKLHKIKIK</sequence>
<keyword evidence="2" id="KW-0812">Transmembrane</keyword>
<dbReference type="STRING" id="597456.A0A0L7R2N1"/>
<keyword evidence="3" id="KW-0238">DNA-binding</keyword>
<reference evidence="3 4" key="1">
    <citation type="submission" date="2015-07" db="EMBL/GenBank/DDBJ databases">
        <title>The genome of Habropoda laboriosa.</title>
        <authorList>
            <person name="Pan H."/>
            <person name="Kapheim K."/>
        </authorList>
    </citation>
    <scope>NUCLEOTIDE SEQUENCE [LARGE SCALE GENOMIC DNA]</scope>
    <source>
        <strain evidence="3">0110345459</strain>
    </source>
</reference>
<dbReference type="EMBL" id="KQ414666">
    <property type="protein sequence ID" value="KOC65031.1"/>
    <property type="molecule type" value="Genomic_DNA"/>
</dbReference>
<gene>
    <name evidence="3" type="ORF">WH47_04621</name>
</gene>
<dbReference type="AlphaFoldDB" id="A0A0L7R2N1"/>
<dbReference type="OrthoDB" id="10066656at2759"/>
<name>A0A0L7R2N1_9HYME</name>
<dbReference type="GO" id="GO:0005783">
    <property type="term" value="C:endoplasmic reticulum"/>
    <property type="evidence" value="ECO:0007669"/>
    <property type="project" value="InterPro"/>
</dbReference>
<dbReference type="GO" id="GO:0003677">
    <property type="term" value="F:DNA binding"/>
    <property type="evidence" value="ECO:0007669"/>
    <property type="project" value="UniProtKB-KW"/>
</dbReference>
<organism evidence="3 4">
    <name type="scientific">Habropoda laboriosa</name>
    <dbReference type="NCBI Taxonomy" id="597456"/>
    <lineage>
        <taxon>Eukaryota</taxon>
        <taxon>Metazoa</taxon>
        <taxon>Ecdysozoa</taxon>
        <taxon>Arthropoda</taxon>
        <taxon>Hexapoda</taxon>
        <taxon>Insecta</taxon>
        <taxon>Pterygota</taxon>
        <taxon>Neoptera</taxon>
        <taxon>Endopterygota</taxon>
        <taxon>Hymenoptera</taxon>
        <taxon>Apocrita</taxon>
        <taxon>Aculeata</taxon>
        <taxon>Apoidea</taxon>
        <taxon>Anthophila</taxon>
        <taxon>Apidae</taxon>
        <taxon>Habropoda</taxon>
    </lineage>
</organism>
<keyword evidence="3" id="KW-0371">Homeobox</keyword>
<feature type="transmembrane region" description="Helical" evidence="2">
    <location>
        <begin position="173"/>
        <end position="196"/>
    </location>
</feature>
<protein>
    <submittedName>
        <fullName evidence="3">Putative homeodomain transcription factor</fullName>
    </submittedName>
</protein>
<dbReference type="Proteomes" id="UP000053825">
    <property type="component" value="Unassembled WGS sequence"/>
</dbReference>
<evidence type="ECO:0000256" key="2">
    <source>
        <dbReference type="SAM" id="Phobius"/>
    </source>
</evidence>
<feature type="transmembrane region" description="Helical" evidence="2">
    <location>
        <begin position="112"/>
        <end position="132"/>
    </location>
</feature>
<feature type="compositionally biased region" description="Acidic residues" evidence="1">
    <location>
        <begin position="13"/>
        <end position="22"/>
    </location>
</feature>
<dbReference type="InterPro" id="IPR039775">
    <property type="entry name" value="PHTF1/2"/>
</dbReference>
<keyword evidence="2" id="KW-1133">Transmembrane helix</keyword>
<feature type="region of interest" description="Disordered" evidence="1">
    <location>
        <begin position="1"/>
        <end position="25"/>
    </location>
</feature>
<evidence type="ECO:0000313" key="4">
    <source>
        <dbReference type="Proteomes" id="UP000053825"/>
    </source>
</evidence>
<keyword evidence="2" id="KW-0472">Membrane</keyword>
<accession>A0A0L7R2N1</accession>
<proteinExistence type="predicted"/>
<evidence type="ECO:0000313" key="3">
    <source>
        <dbReference type="EMBL" id="KOC65031.1"/>
    </source>
</evidence>